<keyword evidence="4" id="KW-1185">Reference proteome</keyword>
<dbReference type="EMBL" id="KE524975">
    <property type="protein sequence ID" value="KFB39083.1"/>
    <property type="molecule type" value="Genomic_DNA"/>
</dbReference>
<evidence type="ECO:0000313" key="4">
    <source>
        <dbReference type="Proteomes" id="UP000030765"/>
    </source>
</evidence>
<feature type="region of interest" description="Disordered" evidence="1">
    <location>
        <begin position="1"/>
        <end position="72"/>
    </location>
</feature>
<protein>
    <submittedName>
        <fullName evidence="2 3">Dvir\GJ14796-PA-like protein</fullName>
    </submittedName>
</protein>
<evidence type="ECO:0000313" key="2">
    <source>
        <dbReference type="EMBL" id="KFB39083.1"/>
    </source>
</evidence>
<dbReference type="EMBL" id="ATLV01014582">
    <property type="status" value="NOT_ANNOTATED_CDS"/>
    <property type="molecule type" value="Genomic_DNA"/>
</dbReference>
<name>A0A084VM89_ANOSI</name>
<dbReference type="VEuPathDB" id="VectorBase:ASIC006408"/>
<reference evidence="3" key="2">
    <citation type="submission" date="2020-05" db="UniProtKB">
        <authorList>
            <consortium name="EnsemblMetazoa"/>
        </authorList>
    </citation>
    <scope>IDENTIFICATION</scope>
</reference>
<dbReference type="Proteomes" id="UP000030765">
    <property type="component" value="Unassembled WGS sequence"/>
</dbReference>
<gene>
    <name evidence="2" type="ORF">ZHAS_00006408</name>
</gene>
<dbReference type="AlphaFoldDB" id="A0A084VM89"/>
<organism evidence="2">
    <name type="scientific">Anopheles sinensis</name>
    <name type="common">Mosquito</name>
    <dbReference type="NCBI Taxonomy" id="74873"/>
    <lineage>
        <taxon>Eukaryota</taxon>
        <taxon>Metazoa</taxon>
        <taxon>Ecdysozoa</taxon>
        <taxon>Arthropoda</taxon>
        <taxon>Hexapoda</taxon>
        <taxon>Insecta</taxon>
        <taxon>Pterygota</taxon>
        <taxon>Neoptera</taxon>
        <taxon>Endopterygota</taxon>
        <taxon>Diptera</taxon>
        <taxon>Nematocera</taxon>
        <taxon>Culicoidea</taxon>
        <taxon>Culicidae</taxon>
        <taxon>Anophelinae</taxon>
        <taxon>Anopheles</taxon>
    </lineage>
</organism>
<dbReference type="EnsemblMetazoa" id="ASIC006408-RA">
    <property type="protein sequence ID" value="ASIC006408-PA"/>
    <property type="gene ID" value="ASIC006408"/>
</dbReference>
<proteinExistence type="predicted"/>
<feature type="compositionally biased region" description="Gly residues" evidence="1">
    <location>
        <begin position="52"/>
        <end position="63"/>
    </location>
</feature>
<evidence type="ECO:0000256" key="1">
    <source>
        <dbReference type="SAM" id="MobiDB-lite"/>
    </source>
</evidence>
<evidence type="ECO:0000313" key="3">
    <source>
        <dbReference type="EnsemblMetazoa" id="ASIC006408-PA"/>
    </source>
</evidence>
<feature type="compositionally biased region" description="Polar residues" evidence="1">
    <location>
        <begin position="20"/>
        <end position="37"/>
    </location>
</feature>
<reference evidence="2 4" key="1">
    <citation type="journal article" date="2014" name="BMC Genomics">
        <title>Genome sequence of Anopheles sinensis provides insight into genetics basis of mosquito competence for malaria parasites.</title>
        <authorList>
            <person name="Zhou D."/>
            <person name="Zhang D."/>
            <person name="Ding G."/>
            <person name="Shi L."/>
            <person name="Hou Q."/>
            <person name="Ye Y."/>
            <person name="Xu Y."/>
            <person name="Zhou H."/>
            <person name="Xiong C."/>
            <person name="Li S."/>
            <person name="Yu J."/>
            <person name="Hong S."/>
            <person name="Yu X."/>
            <person name="Zou P."/>
            <person name="Chen C."/>
            <person name="Chang X."/>
            <person name="Wang W."/>
            <person name="Lv Y."/>
            <person name="Sun Y."/>
            <person name="Ma L."/>
            <person name="Shen B."/>
            <person name="Zhu C."/>
        </authorList>
    </citation>
    <scope>NUCLEOTIDE SEQUENCE [LARGE SCALE GENOMIC DNA]</scope>
</reference>
<sequence length="148" mass="15812">MESTTLKSKLFVKNEKSAARRTSTPESVTQRAATQRASGPGGDADSTADLMSGGGPSGGGGAGGDRRDTKIDIPLPQYMTPAVEKFADKRVKVSSSALAYDAETPRHMLKIVQEVAGIAMGDAHESGRCESHRWLSARYQISRTERKS</sequence>
<accession>A0A084VM89</accession>